<sequence>GPVAKGATQRRSLTSMSSYMYSGRRGFGGATNVFRAFEDRLTNDNCEPLVNTGPETVVEPPTAAAAATPPYGPVYRGQVPMAGRIAALAAKEPAGRRRRVRPMDDTDDYSTKWDSLSSSSDNDTDRAVHGTPKRARSDVGSDSETKDSSATTSRAFVSAAESAANLERAEVGNVQAEEDSGSELNDMVVSATSSKYAISSISPATVSFELEEKDVSVDNMLDDDATPPPAMSLADLLATKVKLDTGDTLLCEWSEEGTQALLAALYEGEAPFVGQTNTLFDFERADEYTMPELEDVTKYSTLEQVGSVSIDELPRVAPAKSPAKRAQRKITLEECMAEFTRAEKLGEDDPWFCGKCQEHQQATKKFDLWRVPEILVVHLKRFQHSRAWRDKLDALVDFPLEGLDLTQTVVGPNGGELIYDLHSVCNHFGGLGGGHYTAYALNPEDAKWYNFNDSSVSEVSGPESVKTAAAYMLFYRLRPSSASALAENKIDTLVNKYKDVCVPVEAPVSQA</sequence>
<dbReference type="EMBL" id="JANBUP010003221">
    <property type="protein sequence ID" value="KAJ2797448.1"/>
    <property type="molecule type" value="Genomic_DNA"/>
</dbReference>
<feature type="non-terminal residue" evidence="1">
    <location>
        <position position="511"/>
    </location>
</feature>
<evidence type="ECO:0000313" key="2">
    <source>
        <dbReference type="Proteomes" id="UP001140096"/>
    </source>
</evidence>
<name>A0ACC1KYI0_9FUNG</name>
<reference evidence="1" key="1">
    <citation type="submission" date="2022-07" db="EMBL/GenBank/DDBJ databases">
        <title>Phylogenomic reconstructions and comparative analyses of Kickxellomycotina fungi.</title>
        <authorList>
            <person name="Reynolds N.K."/>
            <person name="Stajich J.E."/>
            <person name="Barry K."/>
            <person name="Grigoriev I.V."/>
            <person name="Crous P."/>
            <person name="Smith M.E."/>
        </authorList>
    </citation>
    <scope>NUCLEOTIDE SEQUENCE</scope>
    <source>
        <strain evidence="1">CBS 102833</strain>
    </source>
</reference>
<feature type="non-terminal residue" evidence="1">
    <location>
        <position position="1"/>
    </location>
</feature>
<protein>
    <submittedName>
        <fullName evidence="1">Uncharacterized protein</fullName>
    </submittedName>
</protein>
<organism evidence="1 2">
    <name type="scientific">Coemansia furcata</name>
    <dbReference type="NCBI Taxonomy" id="417177"/>
    <lineage>
        <taxon>Eukaryota</taxon>
        <taxon>Fungi</taxon>
        <taxon>Fungi incertae sedis</taxon>
        <taxon>Zoopagomycota</taxon>
        <taxon>Kickxellomycotina</taxon>
        <taxon>Kickxellomycetes</taxon>
        <taxon>Kickxellales</taxon>
        <taxon>Kickxellaceae</taxon>
        <taxon>Coemansia</taxon>
    </lineage>
</organism>
<gene>
    <name evidence="1" type="ORF">H4S07_005944</name>
</gene>
<comment type="caution">
    <text evidence="1">The sequence shown here is derived from an EMBL/GenBank/DDBJ whole genome shotgun (WGS) entry which is preliminary data.</text>
</comment>
<dbReference type="Proteomes" id="UP001140096">
    <property type="component" value="Unassembled WGS sequence"/>
</dbReference>
<accession>A0ACC1KYI0</accession>
<evidence type="ECO:0000313" key="1">
    <source>
        <dbReference type="EMBL" id="KAJ2797448.1"/>
    </source>
</evidence>
<proteinExistence type="predicted"/>
<keyword evidence="2" id="KW-1185">Reference proteome</keyword>